<dbReference type="AlphaFoldDB" id="A0A7U2FAQ6"/>
<evidence type="ECO:0000313" key="1">
    <source>
        <dbReference type="EMBL" id="QRD01752.1"/>
    </source>
</evidence>
<name>A0A7U2FAQ6_PHANO</name>
<accession>A0A7U2FAQ6</accession>
<proteinExistence type="predicted"/>
<keyword evidence="2" id="KW-1185">Reference proteome</keyword>
<dbReference type="VEuPathDB" id="FungiDB:JI435_417210"/>
<protein>
    <submittedName>
        <fullName evidence="1">Uncharacterized protein</fullName>
    </submittedName>
</protein>
<organism evidence="1 2">
    <name type="scientific">Phaeosphaeria nodorum (strain SN15 / ATCC MYA-4574 / FGSC 10173)</name>
    <name type="common">Glume blotch fungus</name>
    <name type="synonym">Parastagonospora nodorum</name>
    <dbReference type="NCBI Taxonomy" id="321614"/>
    <lineage>
        <taxon>Eukaryota</taxon>
        <taxon>Fungi</taxon>
        <taxon>Dikarya</taxon>
        <taxon>Ascomycota</taxon>
        <taxon>Pezizomycotina</taxon>
        <taxon>Dothideomycetes</taxon>
        <taxon>Pleosporomycetidae</taxon>
        <taxon>Pleosporales</taxon>
        <taxon>Pleosporineae</taxon>
        <taxon>Phaeosphaeriaceae</taxon>
        <taxon>Parastagonospora</taxon>
    </lineage>
</organism>
<gene>
    <name evidence="1" type="ORF">JI435_417210</name>
</gene>
<dbReference type="EMBL" id="CP069034">
    <property type="protein sequence ID" value="QRD01752.1"/>
    <property type="molecule type" value="Genomic_DNA"/>
</dbReference>
<dbReference type="Proteomes" id="UP000663193">
    <property type="component" value="Chromosome 12"/>
</dbReference>
<sequence>MFVNVINNGENLIKRQRSACPAIAIHGTVQQNPMKIFRYPIVSPSLLCRCGPTQV</sequence>
<reference evidence="2" key="1">
    <citation type="journal article" date="2021" name="BMC Genomics">
        <title>Chromosome-level genome assembly and manually-curated proteome of model necrotroph Parastagonospora nodorum Sn15 reveals a genome-wide trove of candidate effector homologs, and redundancy of virulence-related functions within an accessory chromosome.</title>
        <authorList>
            <person name="Bertazzoni S."/>
            <person name="Jones D.A.B."/>
            <person name="Phan H.T."/>
            <person name="Tan K.-C."/>
            <person name="Hane J.K."/>
        </authorList>
    </citation>
    <scope>NUCLEOTIDE SEQUENCE [LARGE SCALE GENOMIC DNA]</scope>
    <source>
        <strain evidence="2">SN15 / ATCC MYA-4574 / FGSC 10173)</strain>
    </source>
</reference>
<evidence type="ECO:0000313" key="2">
    <source>
        <dbReference type="Proteomes" id="UP000663193"/>
    </source>
</evidence>